<accession>A0ABU5RI48</accession>
<comment type="caution">
    <text evidence="2">The sequence shown here is derived from an EMBL/GenBank/DDBJ whole genome shotgun (WGS) entry which is preliminary data.</text>
</comment>
<evidence type="ECO:0000313" key="3">
    <source>
        <dbReference type="Proteomes" id="UP001304298"/>
    </source>
</evidence>
<keyword evidence="3" id="KW-1185">Reference proteome</keyword>
<protein>
    <submittedName>
        <fullName evidence="2">Uncharacterized protein</fullName>
    </submittedName>
</protein>
<feature type="region of interest" description="Disordered" evidence="1">
    <location>
        <begin position="1"/>
        <end position="21"/>
    </location>
</feature>
<organism evidence="2 3">
    <name type="scientific">Amycolatopsis heterodermiae</name>
    <dbReference type="NCBI Taxonomy" id="3110235"/>
    <lineage>
        <taxon>Bacteria</taxon>
        <taxon>Bacillati</taxon>
        <taxon>Actinomycetota</taxon>
        <taxon>Actinomycetes</taxon>
        <taxon>Pseudonocardiales</taxon>
        <taxon>Pseudonocardiaceae</taxon>
        <taxon>Amycolatopsis</taxon>
    </lineage>
</organism>
<gene>
    <name evidence="2" type="ORF">VA596_37470</name>
</gene>
<evidence type="ECO:0000313" key="2">
    <source>
        <dbReference type="EMBL" id="MEA5365269.1"/>
    </source>
</evidence>
<dbReference type="RefSeq" id="WP_323333655.1">
    <property type="nucleotide sequence ID" value="NZ_JAYFSI010000011.1"/>
</dbReference>
<feature type="compositionally biased region" description="Low complexity" evidence="1">
    <location>
        <begin position="1"/>
        <end position="13"/>
    </location>
</feature>
<dbReference type="EMBL" id="JAYFSI010000011">
    <property type="protein sequence ID" value="MEA5365269.1"/>
    <property type="molecule type" value="Genomic_DNA"/>
</dbReference>
<name>A0ABU5RI48_9PSEU</name>
<sequence length="115" mass="12302">MTAPPRATAPAPRHAAERVPLASHDDHCDAERAVGFLSDQGFPMQQTAVIGRDVQLVEQIGRLFGLALHALQRGRRDFASVRAMTPTRYEVVADAGVAEEARAQPAKPRPVPGGA</sequence>
<evidence type="ECO:0000256" key="1">
    <source>
        <dbReference type="SAM" id="MobiDB-lite"/>
    </source>
</evidence>
<proteinExistence type="predicted"/>
<dbReference type="Proteomes" id="UP001304298">
    <property type="component" value="Unassembled WGS sequence"/>
</dbReference>
<reference evidence="2 3" key="1">
    <citation type="submission" date="2023-12" db="EMBL/GenBank/DDBJ databases">
        <title>Amycolatopsis sp. V23-08.</title>
        <authorList>
            <person name="Somphong A."/>
        </authorList>
    </citation>
    <scope>NUCLEOTIDE SEQUENCE [LARGE SCALE GENOMIC DNA]</scope>
    <source>
        <strain evidence="2 3">V23-08</strain>
    </source>
</reference>